<dbReference type="InterPro" id="IPR051316">
    <property type="entry name" value="Zinc-reg_GTPase_activator"/>
</dbReference>
<dbReference type="InterPro" id="IPR027417">
    <property type="entry name" value="P-loop_NTPase"/>
</dbReference>
<sequence>MAEDHERGLPHGPSARDDPSACPRKALPVTLLTGFLGAGKTTRLNATLTFGKEKIAVIENEIGALGVDGELVANRHEDGIIELTNGCLCCSAEVDLVSALESLAHRRHDLPFDRVVIETTGLADVAPVVELIGDPADPLAADFFLDGVVTVVDAASFRRWASADCSVAGSAEAEELLASPVATWASGFGAPGGVALGATTGGLGRRAAMAAFWKQVALADQIILSKGDVAGEEAVEDARRALREANPLAQLLADGTGSGPLPPPRATAERSRRRWRHSPRGPAGEAGARRRR</sequence>
<dbReference type="InterPro" id="IPR003495">
    <property type="entry name" value="CobW/HypB/UreG_nucleotide-bd"/>
</dbReference>
<feature type="compositionally biased region" description="Basic and acidic residues" evidence="1">
    <location>
        <begin position="1"/>
        <end position="19"/>
    </location>
</feature>
<dbReference type="Proteomes" id="UP001189429">
    <property type="component" value="Unassembled WGS sequence"/>
</dbReference>
<dbReference type="Gene3D" id="3.40.50.300">
    <property type="entry name" value="P-loop containing nucleotide triphosphate hydrolases"/>
    <property type="match status" value="1"/>
</dbReference>
<gene>
    <name evidence="3" type="ORF">PCOR1329_LOCUS95</name>
</gene>
<feature type="region of interest" description="Disordered" evidence="1">
    <location>
        <begin position="246"/>
        <end position="292"/>
    </location>
</feature>
<evidence type="ECO:0000313" key="3">
    <source>
        <dbReference type="EMBL" id="CAK0788139.1"/>
    </source>
</evidence>
<evidence type="ECO:0000313" key="4">
    <source>
        <dbReference type="Proteomes" id="UP001189429"/>
    </source>
</evidence>
<dbReference type="SUPFAM" id="SSF52540">
    <property type="entry name" value="P-loop containing nucleoside triphosphate hydrolases"/>
    <property type="match status" value="1"/>
</dbReference>
<organism evidence="3 4">
    <name type="scientific">Prorocentrum cordatum</name>
    <dbReference type="NCBI Taxonomy" id="2364126"/>
    <lineage>
        <taxon>Eukaryota</taxon>
        <taxon>Sar</taxon>
        <taxon>Alveolata</taxon>
        <taxon>Dinophyceae</taxon>
        <taxon>Prorocentrales</taxon>
        <taxon>Prorocentraceae</taxon>
        <taxon>Prorocentrum</taxon>
    </lineage>
</organism>
<keyword evidence="4" id="KW-1185">Reference proteome</keyword>
<proteinExistence type="predicted"/>
<accession>A0ABN9PDF0</accession>
<protein>
    <recommendedName>
        <fullName evidence="2">CobW/HypB/UreG nucleotide-binding domain-containing protein</fullName>
    </recommendedName>
</protein>
<reference evidence="3" key="1">
    <citation type="submission" date="2023-10" db="EMBL/GenBank/DDBJ databases">
        <authorList>
            <person name="Chen Y."/>
            <person name="Shah S."/>
            <person name="Dougan E. K."/>
            <person name="Thang M."/>
            <person name="Chan C."/>
        </authorList>
    </citation>
    <scope>NUCLEOTIDE SEQUENCE [LARGE SCALE GENOMIC DNA]</scope>
</reference>
<comment type="caution">
    <text evidence="3">The sequence shown here is derived from an EMBL/GenBank/DDBJ whole genome shotgun (WGS) entry which is preliminary data.</text>
</comment>
<dbReference type="Pfam" id="PF02492">
    <property type="entry name" value="cobW"/>
    <property type="match status" value="1"/>
</dbReference>
<dbReference type="PANTHER" id="PTHR13748:SF62">
    <property type="entry name" value="COBW DOMAIN-CONTAINING PROTEIN"/>
    <property type="match status" value="1"/>
</dbReference>
<feature type="region of interest" description="Disordered" evidence="1">
    <location>
        <begin position="1"/>
        <end position="22"/>
    </location>
</feature>
<dbReference type="CDD" id="cd03112">
    <property type="entry name" value="CobW-like"/>
    <property type="match status" value="1"/>
</dbReference>
<dbReference type="PANTHER" id="PTHR13748">
    <property type="entry name" value="COBW-RELATED"/>
    <property type="match status" value="1"/>
</dbReference>
<feature type="domain" description="CobW/HypB/UreG nucleotide-binding" evidence="2">
    <location>
        <begin position="28"/>
        <end position="251"/>
    </location>
</feature>
<evidence type="ECO:0000256" key="1">
    <source>
        <dbReference type="SAM" id="MobiDB-lite"/>
    </source>
</evidence>
<dbReference type="EMBL" id="CAUYUJ010000002">
    <property type="protein sequence ID" value="CAK0788139.1"/>
    <property type="molecule type" value="Genomic_DNA"/>
</dbReference>
<evidence type="ECO:0000259" key="2">
    <source>
        <dbReference type="Pfam" id="PF02492"/>
    </source>
</evidence>
<name>A0ABN9PDF0_9DINO</name>